<feature type="compositionally biased region" description="Basic and acidic residues" evidence="1">
    <location>
        <begin position="595"/>
        <end position="613"/>
    </location>
</feature>
<feature type="compositionally biased region" description="Low complexity" evidence="1">
    <location>
        <begin position="16"/>
        <end position="30"/>
    </location>
</feature>
<sequence>MRNNRHGRLQLQSQSANPAAATPRLAALPQPNIPTTDESYEIHESTNPSSQRQQRQQPLSQQPQSRPSSSSGSARTLRRTPRLEALIPAPIGQEVQSSTAQLAKPATPLYPRDWTYSQSLEDSNTPASSTQSLISSYWPKRSTRISKHTANAIRYALEAVRADPEGSHPLIEGDKRPRWTPKPFTPDNVELNASMSDLAPGVSNGRTQNGGSRAAVPVPFAGGDRVRTPTDIMRERRDREARKKAESERRQREQDEEEQRRIQKEQQPEQDRMDATAGVAQSGEGTSYRRSAGAARRSTVEPAPQETSERRPGDRGSGGSTRANIPSTTQPAVYAPNSGRAEKPSAIAPDGGAGAISVAQPRTRSRGATLSTGQPRPVEAKPRLTPRAVSAAAAAASGQKEYKNASINATAGTSQVRLDRGTAPPGQSQPAQDSTSGSQQRSTTSSFPHAFERWETLSSHWEGLTSFWIHRLEQNKDDLDREPLNQQMARQVTDLSAAGANLFHAVVELQRLRASSERKFQRWFFETRAEQERSRENQSKFEQRIQEERSAATNAHADLSRIQKERDTAISQRKTAEILVREKNRELSIAKEEARRAWEELGRREQEERDRTLSLKRGQATSVGGVHVVPMVQGGSTNRTTTREDPSAGAIPSQSAQIESPTDDEPGYTTYDPARSETDTDPFTEGGHVNLPQGVRPEVDRPLESNATSQPHEQISSTSAAAVQAARTATSSGPQQSNSQERPTPASSVPSGGTYLNYRPEGSAPMTTQASSSSFYQHEGTSLHGPEFTSIQGLPRVSEGDERSYVPSVGDTLSEEDYDLDENGEIQRDAHGRPILGRRGPGSEDSDEYDVQEQLDRERMYGRRYGSGIADVEHGSGAPAAPDRQAPSAPDYSGSGFGAGWEALPRHHHPTRLSDVLEEDERSRATPSRASQNSRGMR</sequence>
<accession>A0A8H3I406</accession>
<name>A0A8H3I406_9LECA</name>
<gene>
    <name evidence="2" type="ORF">ALECFALPRED_002971</name>
</gene>
<feature type="compositionally biased region" description="Basic and acidic residues" evidence="1">
    <location>
        <begin position="224"/>
        <end position="274"/>
    </location>
</feature>
<feature type="compositionally biased region" description="Polar residues" evidence="1">
    <location>
        <begin position="765"/>
        <end position="780"/>
    </location>
</feature>
<comment type="caution">
    <text evidence="2">The sequence shown here is derived from an EMBL/GenBank/DDBJ whole genome shotgun (WGS) entry which is preliminary data.</text>
</comment>
<feature type="compositionally biased region" description="Low complexity" evidence="1">
    <location>
        <begin position="48"/>
        <end position="71"/>
    </location>
</feature>
<feature type="compositionally biased region" description="Polar residues" evidence="1">
    <location>
        <begin position="360"/>
        <end position="374"/>
    </location>
</feature>
<feature type="compositionally biased region" description="Basic and acidic residues" evidence="1">
    <location>
        <begin position="165"/>
        <end position="177"/>
    </location>
</feature>
<keyword evidence="3" id="KW-1185">Reference proteome</keyword>
<evidence type="ECO:0000313" key="3">
    <source>
        <dbReference type="Proteomes" id="UP000664203"/>
    </source>
</evidence>
<feature type="region of interest" description="Disordered" evidence="1">
    <location>
        <begin position="1"/>
        <end position="102"/>
    </location>
</feature>
<reference evidence="2" key="1">
    <citation type="submission" date="2021-03" db="EMBL/GenBank/DDBJ databases">
        <authorList>
            <person name="Tagirdzhanova G."/>
        </authorList>
    </citation>
    <scope>NUCLEOTIDE SEQUENCE</scope>
</reference>
<feature type="compositionally biased region" description="Polar residues" evidence="1">
    <location>
        <begin position="320"/>
        <end position="331"/>
    </location>
</feature>
<proteinExistence type="predicted"/>
<protein>
    <submittedName>
        <fullName evidence="2">Uncharacterized protein</fullName>
    </submittedName>
</protein>
<dbReference type="AlphaFoldDB" id="A0A8H3I406"/>
<dbReference type="OrthoDB" id="5945798at2759"/>
<dbReference type="EMBL" id="CAJPDR010000002">
    <property type="protein sequence ID" value="CAF9903773.1"/>
    <property type="molecule type" value="Genomic_DNA"/>
</dbReference>
<feature type="compositionally biased region" description="Low complexity" evidence="1">
    <location>
        <begin position="288"/>
        <end position="297"/>
    </location>
</feature>
<evidence type="ECO:0000313" key="2">
    <source>
        <dbReference type="EMBL" id="CAF9903773.1"/>
    </source>
</evidence>
<feature type="compositionally biased region" description="Polar residues" evidence="1">
    <location>
        <begin position="925"/>
        <end position="938"/>
    </location>
</feature>
<dbReference type="Proteomes" id="UP000664203">
    <property type="component" value="Unassembled WGS sequence"/>
</dbReference>
<feature type="compositionally biased region" description="Low complexity" evidence="1">
    <location>
        <begin position="432"/>
        <end position="446"/>
    </location>
</feature>
<feature type="compositionally biased region" description="Acidic residues" evidence="1">
    <location>
        <begin position="813"/>
        <end position="824"/>
    </location>
</feature>
<feature type="region of interest" description="Disordered" evidence="1">
    <location>
        <begin position="595"/>
        <end position="852"/>
    </location>
</feature>
<feature type="compositionally biased region" description="Polar residues" evidence="1">
    <location>
        <begin position="705"/>
        <end position="715"/>
    </location>
</feature>
<feature type="region of interest" description="Disordered" evidence="1">
    <location>
        <begin position="165"/>
        <end position="447"/>
    </location>
</feature>
<organism evidence="2 3">
    <name type="scientific">Alectoria fallacina</name>
    <dbReference type="NCBI Taxonomy" id="1903189"/>
    <lineage>
        <taxon>Eukaryota</taxon>
        <taxon>Fungi</taxon>
        <taxon>Dikarya</taxon>
        <taxon>Ascomycota</taxon>
        <taxon>Pezizomycotina</taxon>
        <taxon>Lecanoromycetes</taxon>
        <taxon>OSLEUM clade</taxon>
        <taxon>Lecanoromycetidae</taxon>
        <taxon>Lecanorales</taxon>
        <taxon>Lecanorineae</taxon>
        <taxon>Parmeliaceae</taxon>
        <taxon>Alectoria</taxon>
    </lineage>
</organism>
<feature type="compositionally biased region" description="Polar residues" evidence="1">
    <location>
        <begin position="733"/>
        <end position="751"/>
    </location>
</feature>
<evidence type="ECO:0000256" key="1">
    <source>
        <dbReference type="SAM" id="MobiDB-lite"/>
    </source>
</evidence>
<feature type="compositionally biased region" description="Polar residues" evidence="1">
    <location>
        <begin position="405"/>
        <end position="416"/>
    </location>
</feature>
<feature type="region of interest" description="Disordered" evidence="1">
    <location>
        <begin position="865"/>
        <end position="938"/>
    </location>
</feature>
<feature type="compositionally biased region" description="Low complexity" evidence="1">
    <location>
        <begin position="388"/>
        <end position="397"/>
    </location>
</feature>
<feature type="compositionally biased region" description="Low complexity" evidence="1">
    <location>
        <begin position="716"/>
        <end position="732"/>
    </location>
</feature>